<proteinExistence type="predicted"/>
<evidence type="ECO:0000313" key="1">
    <source>
        <dbReference type="EMBL" id="CAD1822227.1"/>
    </source>
</evidence>
<dbReference type="EMBL" id="LR862142">
    <property type="protein sequence ID" value="CAD1822227.1"/>
    <property type="molecule type" value="Genomic_DNA"/>
</dbReference>
<reference evidence="1" key="1">
    <citation type="submission" date="2020-07" db="EMBL/GenBank/DDBJ databases">
        <authorList>
            <person name="Lin J."/>
        </authorList>
    </citation>
    <scope>NUCLEOTIDE SEQUENCE</scope>
</reference>
<organism evidence="1">
    <name type="scientific">Ananas comosus var. bracteatus</name>
    <name type="common">red pineapple</name>
    <dbReference type="NCBI Taxonomy" id="296719"/>
    <lineage>
        <taxon>Eukaryota</taxon>
        <taxon>Viridiplantae</taxon>
        <taxon>Streptophyta</taxon>
        <taxon>Embryophyta</taxon>
        <taxon>Tracheophyta</taxon>
        <taxon>Spermatophyta</taxon>
        <taxon>Magnoliopsida</taxon>
        <taxon>Liliopsida</taxon>
        <taxon>Poales</taxon>
        <taxon>Bromeliaceae</taxon>
        <taxon>Bromelioideae</taxon>
        <taxon>Ananas</taxon>
    </lineage>
</organism>
<name>A0A6V7NUK0_ANACO</name>
<protein>
    <submittedName>
        <fullName evidence="1">Uncharacterized protein</fullName>
    </submittedName>
</protein>
<accession>A0A6V7NUK0</accession>
<sequence length="190" mass="20034">MQYASLIITRSPLPLPSPSPSPPHHVAAAPAAAAAALSRPLHLPGRAPARFDRACRANNAADPGVAARVFPASLDADAALWYDLAVAPLRPAPPWPAVRSAFLLAFRPPDFAERARAQLMSLRQGEAESVPSTTPVDTEAVAGARDTGCVAEGIFIDGLREGFQEWVVTQKPETLAEAVGLAMSWSGRRA</sequence>
<dbReference type="AlphaFoldDB" id="A0A6V7NUK0"/>
<gene>
    <name evidence="1" type="ORF">CB5_LOCUS5438</name>
</gene>